<proteinExistence type="predicted"/>
<organism evidence="3 4">
    <name type="scientific">Actinidia rufa</name>
    <dbReference type="NCBI Taxonomy" id="165716"/>
    <lineage>
        <taxon>Eukaryota</taxon>
        <taxon>Viridiplantae</taxon>
        <taxon>Streptophyta</taxon>
        <taxon>Embryophyta</taxon>
        <taxon>Tracheophyta</taxon>
        <taxon>Spermatophyta</taxon>
        <taxon>Magnoliopsida</taxon>
        <taxon>eudicotyledons</taxon>
        <taxon>Gunneridae</taxon>
        <taxon>Pentapetalae</taxon>
        <taxon>asterids</taxon>
        <taxon>Ericales</taxon>
        <taxon>Actinidiaceae</taxon>
        <taxon>Actinidia</taxon>
    </lineage>
</organism>
<dbReference type="PANTHER" id="PTHR31080:SF303">
    <property type="entry name" value="PECTINESTERASE 1-LIKE"/>
    <property type="match status" value="1"/>
</dbReference>
<name>A0A7J0GUS7_9ERIC</name>
<evidence type="ECO:0000256" key="1">
    <source>
        <dbReference type="ARBA" id="ARBA00022729"/>
    </source>
</evidence>
<dbReference type="Gene3D" id="1.20.140.40">
    <property type="entry name" value="Invertase/pectin methylesterase inhibitor family protein"/>
    <property type="match status" value="1"/>
</dbReference>
<accession>A0A7J0GUS7</accession>
<evidence type="ECO:0000313" key="3">
    <source>
        <dbReference type="EMBL" id="GFZ14536.1"/>
    </source>
</evidence>
<dbReference type="AlphaFoldDB" id="A0A7J0GUS7"/>
<comment type="caution">
    <text evidence="3">The sequence shown here is derived from an EMBL/GenBank/DDBJ whole genome shotgun (WGS) entry which is preliminary data.</text>
</comment>
<feature type="domain" description="Pectinesterase inhibitor" evidence="2">
    <location>
        <begin position="51"/>
        <end position="209"/>
    </location>
</feature>
<dbReference type="PANTHER" id="PTHR31080">
    <property type="entry name" value="PECTINESTERASE INHIBITOR-LIKE"/>
    <property type="match status" value="1"/>
</dbReference>
<evidence type="ECO:0000313" key="4">
    <source>
        <dbReference type="Proteomes" id="UP000585474"/>
    </source>
</evidence>
<dbReference type="SUPFAM" id="SSF101148">
    <property type="entry name" value="Plant invertase/pectin methylesterase inhibitor"/>
    <property type="match status" value="1"/>
</dbReference>
<dbReference type="EMBL" id="BJWL01000024">
    <property type="protein sequence ID" value="GFZ14536.1"/>
    <property type="molecule type" value="Genomic_DNA"/>
</dbReference>
<dbReference type="SMART" id="SM00856">
    <property type="entry name" value="PMEI"/>
    <property type="match status" value="1"/>
</dbReference>
<reference evidence="3 4" key="1">
    <citation type="submission" date="2019-07" db="EMBL/GenBank/DDBJ databases">
        <title>De Novo Assembly of kiwifruit Actinidia rufa.</title>
        <authorList>
            <person name="Sugita-Konishi S."/>
            <person name="Sato K."/>
            <person name="Mori E."/>
            <person name="Abe Y."/>
            <person name="Kisaki G."/>
            <person name="Hamano K."/>
            <person name="Suezawa K."/>
            <person name="Otani M."/>
            <person name="Fukuda T."/>
            <person name="Manabe T."/>
            <person name="Gomi K."/>
            <person name="Tabuchi M."/>
            <person name="Akimitsu K."/>
            <person name="Kataoka I."/>
        </authorList>
    </citation>
    <scope>NUCLEOTIDE SEQUENCE [LARGE SCALE GENOMIC DNA]</scope>
    <source>
        <strain evidence="4">cv. Fuchu</strain>
    </source>
</reference>
<evidence type="ECO:0000259" key="2">
    <source>
        <dbReference type="SMART" id="SM00856"/>
    </source>
</evidence>
<dbReference type="InterPro" id="IPR006501">
    <property type="entry name" value="Pectinesterase_inhib_dom"/>
</dbReference>
<dbReference type="CDD" id="cd15798">
    <property type="entry name" value="PMEI-like_3"/>
    <property type="match status" value="1"/>
</dbReference>
<dbReference type="InterPro" id="IPR035513">
    <property type="entry name" value="Invertase/methylesterase_inhib"/>
</dbReference>
<keyword evidence="4" id="KW-1185">Reference proteome</keyword>
<dbReference type="OrthoDB" id="1748158at2759"/>
<dbReference type="Proteomes" id="UP000585474">
    <property type="component" value="Unassembled WGS sequence"/>
</dbReference>
<dbReference type="FunFam" id="1.20.140.40:FF:000001">
    <property type="entry name" value="Pectinesterase"/>
    <property type="match status" value="1"/>
</dbReference>
<gene>
    <name evidence="3" type="ORF">Acr_24g0007260</name>
</gene>
<dbReference type="GO" id="GO:0004857">
    <property type="term" value="F:enzyme inhibitor activity"/>
    <property type="evidence" value="ECO:0007669"/>
    <property type="project" value="InterPro"/>
</dbReference>
<dbReference type="InterPro" id="IPR051955">
    <property type="entry name" value="PME_Inhibitor"/>
</dbReference>
<dbReference type="Pfam" id="PF04043">
    <property type="entry name" value="PMEI"/>
    <property type="match status" value="1"/>
</dbReference>
<sequence>MMAEDEDETDVLLVASLDEKSDCVLDFRVIVVVAVGGISAKDDNFNRNGGSVSTSVKAVCDGTLYPDSCYSRLNPLVRSSHKDQPEKFFKLSVQVAKDELSRALQFFYKDGPLLSKGITEDTMSIAALKSCCELLGLALDHLESSLLTTGDLSLFEAMEDLKTWLSSAGTCQQTCMNGFDDNASLESLKTSVSKYLQNFTEFTSNSLTIMN</sequence>
<protein>
    <recommendedName>
        <fullName evidence="2">Pectinesterase inhibitor domain-containing protein</fullName>
    </recommendedName>
</protein>
<keyword evidence="1" id="KW-0732">Signal</keyword>
<dbReference type="NCBIfam" id="TIGR01614">
    <property type="entry name" value="PME_inhib"/>
    <property type="match status" value="1"/>
</dbReference>